<sequence>SCLSPLTGSAETYRSLPPPPSAAASQQQQNYMLGLVVNGEERDQVVPVQFQNGHYLLRAADLQRAGIPTARITASIIDVSAMDQ</sequence>
<protein>
    <submittedName>
        <fullName evidence="2">Fimbrial biogenesis outer membrane usher protein</fullName>
    </submittedName>
</protein>
<name>A0ABU8DQI2_ERWAP</name>
<feature type="region of interest" description="Disordered" evidence="1">
    <location>
        <begin position="1"/>
        <end position="27"/>
    </location>
</feature>
<reference evidence="2 3" key="1">
    <citation type="submission" date="2024-02" db="EMBL/GenBank/DDBJ databases">
        <title>First report Erwinia aphidicola in onion in Chile.</title>
        <authorList>
            <person name="Valenzuela M."/>
            <person name="Pena M."/>
            <person name="Dutta B."/>
        </authorList>
    </citation>
    <scope>NUCLEOTIDE SEQUENCE [LARGE SCALE GENOMIC DNA]</scope>
    <source>
        <strain evidence="2 3">QCJ3A</strain>
    </source>
</reference>
<proteinExistence type="predicted"/>
<gene>
    <name evidence="2" type="ORF">V8N49_24790</name>
</gene>
<feature type="non-terminal residue" evidence="2">
    <location>
        <position position="84"/>
    </location>
</feature>
<feature type="non-terminal residue" evidence="2">
    <location>
        <position position="1"/>
    </location>
</feature>
<evidence type="ECO:0000256" key="1">
    <source>
        <dbReference type="SAM" id="MobiDB-lite"/>
    </source>
</evidence>
<evidence type="ECO:0000313" key="2">
    <source>
        <dbReference type="EMBL" id="MEI2684804.1"/>
    </source>
</evidence>
<comment type="caution">
    <text evidence="2">The sequence shown here is derived from an EMBL/GenBank/DDBJ whole genome shotgun (WGS) entry which is preliminary data.</text>
</comment>
<feature type="compositionally biased region" description="Polar residues" evidence="1">
    <location>
        <begin position="1"/>
        <end position="12"/>
    </location>
</feature>
<evidence type="ECO:0000313" key="3">
    <source>
        <dbReference type="Proteomes" id="UP001306592"/>
    </source>
</evidence>
<keyword evidence="3" id="KW-1185">Reference proteome</keyword>
<organism evidence="2 3">
    <name type="scientific">Erwinia aphidicola</name>
    <dbReference type="NCBI Taxonomy" id="68334"/>
    <lineage>
        <taxon>Bacteria</taxon>
        <taxon>Pseudomonadati</taxon>
        <taxon>Pseudomonadota</taxon>
        <taxon>Gammaproteobacteria</taxon>
        <taxon>Enterobacterales</taxon>
        <taxon>Erwiniaceae</taxon>
        <taxon>Erwinia</taxon>
    </lineage>
</organism>
<dbReference type="EMBL" id="JBANEI010000111">
    <property type="protein sequence ID" value="MEI2684804.1"/>
    <property type="molecule type" value="Genomic_DNA"/>
</dbReference>
<accession>A0ABU8DQI2</accession>
<dbReference type="Proteomes" id="UP001306592">
    <property type="component" value="Unassembled WGS sequence"/>
</dbReference>